<dbReference type="GO" id="GO:0003735">
    <property type="term" value="F:structural constituent of ribosome"/>
    <property type="evidence" value="ECO:0007669"/>
    <property type="project" value="InterPro"/>
</dbReference>
<dbReference type="InterPro" id="IPR036870">
    <property type="entry name" value="Ribosomal_bS18_sf"/>
</dbReference>
<proteinExistence type="inferred from homology"/>
<reference evidence="5" key="3">
    <citation type="submission" date="2021-02" db="UniProtKB">
        <authorList>
            <consortium name="EnsemblMetazoa"/>
        </authorList>
    </citation>
    <scope>IDENTIFICATION</scope>
    <source>
        <strain evidence="5">USDA</strain>
    </source>
</reference>
<dbReference type="VEuPathDB" id="VectorBase:PHUM569510"/>
<dbReference type="RefSeq" id="XP_002432087.1">
    <property type="nucleotide sequence ID" value="XM_002432042.1"/>
</dbReference>
<dbReference type="EMBL" id="AAZO01006918">
    <property type="status" value="NOT_ANNOTATED_CDS"/>
    <property type="molecule type" value="Genomic_DNA"/>
</dbReference>
<name>E0W143_PEDHC</name>
<dbReference type="Proteomes" id="UP000009046">
    <property type="component" value="Unassembled WGS sequence"/>
</dbReference>
<dbReference type="GO" id="GO:0032543">
    <property type="term" value="P:mitochondrial translation"/>
    <property type="evidence" value="ECO:0007669"/>
    <property type="project" value="TreeGrafter"/>
</dbReference>
<dbReference type="EnsemblMetazoa" id="PHUM569510-RA">
    <property type="protein sequence ID" value="PHUM569510-PA"/>
    <property type="gene ID" value="PHUM569510"/>
</dbReference>
<evidence type="ECO:0000256" key="3">
    <source>
        <dbReference type="ARBA" id="ARBA00023274"/>
    </source>
</evidence>
<dbReference type="InterPro" id="IPR001648">
    <property type="entry name" value="Ribosomal_bS18"/>
</dbReference>
<keyword evidence="3" id="KW-0687">Ribonucleoprotein</keyword>
<evidence type="ECO:0000256" key="2">
    <source>
        <dbReference type="ARBA" id="ARBA00022980"/>
    </source>
</evidence>
<dbReference type="EMBL" id="DS235866">
    <property type="protein sequence ID" value="EEB19349.1"/>
    <property type="molecule type" value="Genomic_DNA"/>
</dbReference>
<dbReference type="GO" id="GO:0070181">
    <property type="term" value="F:small ribosomal subunit rRNA binding"/>
    <property type="evidence" value="ECO:0007669"/>
    <property type="project" value="TreeGrafter"/>
</dbReference>
<evidence type="ECO:0000313" key="6">
    <source>
        <dbReference type="Proteomes" id="UP000009046"/>
    </source>
</evidence>
<dbReference type="OrthoDB" id="10066799at2759"/>
<dbReference type="Pfam" id="PF01084">
    <property type="entry name" value="Ribosomal_S18"/>
    <property type="match status" value="1"/>
</dbReference>
<reference evidence="4" key="2">
    <citation type="submission" date="2007-04" db="EMBL/GenBank/DDBJ databases">
        <title>The genome of the human body louse.</title>
        <authorList>
            <consortium name="The Human Body Louse Genome Consortium"/>
            <person name="Kirkness E."/>
            <person name="Walenz B."/>
            <person name="Hass B."/>
            <person name="Bruggner R."/>
            <person name="Strausberg R."/>
        </authorList>
    </citation>
    <scope>NUCLEOTIDE SEQUENCE</scope>
    <source>
        <strain evidence="4">USDA</strain>
    </source>
</reference>
<comment type="similarity">
    <text evidence="1">Belongs to the bacterial ribosomal protein bS18 family.</text>
</comment>
<dbReference type="HOGENOM" id="CLU_139337_0_0_1"/>
<organism>
    <name type="scientific">Pediculus humanus subsp. corporis</name>
    <name type="common">Body louse</name>
    <dbReference type="NCBI Taxonomy" id="121224"/>
    <lineage>
        <taxon>Eukaryota</taxon>
        <taxon>Metazoa</taxon>
        <taxon>Ecdysozoa</taxon>
        <taxon>Arthropoda</taxon>
        <taxon>Hexapoda</taxon>
        <taxon>Insecta</taxon>
        <taxon>Pterygota</taxon>
        <taxon>Neoptera</taxon>
        <taxon>Paraneoptera</taxon>
        <taxon>Psocodea</taxon>
        <taxon>Troctomorpha</taxon>
        <taxon>Phthiraptera</taxon>
        <taxon>Anoplura</taxon>
        <taxon>Pediculidae</taxon>
        <taxon>Pediculus</taxon>
    </lineage>
</organism>
<dbReference type="InParanoid" id="E0W143"/>
<dbReference type="GO" id="GO:0005763">
    <property type="term" value="C:mitochondrial small ribosomal subunit"/>
    <property type="evidence" value="ECO:0007669"/>
    <property type="project" value="TreeGrafter"/>
</dbReference>
<accession>E0W143</accession>
<keyword evidence="2" id="KW-0689">Ribosomal protein</keyword>
<dbReference type="KEGG" id="phu:Phum_PHUM569510"/>
<reference evidence="4" key="1">
    <citation type="submission" date="2007-04" db="EMBL/GenBank/DDBJ databases">
        <title>Annotation of Pediculus humanus corporis strain USDA.</title>
        <authorList>
            <person name="Kirkness E."/>
            <person name="Hannick L."/>
            <person name="Hass B."/>
            <person name="Bruggner R."/>
            <person name="Lawson D."/>
            <person name="Bidwell S."/>
            <person name="Joardar V."/>
            <person name="Caler E."/>
            <person name="Walenz B."/>
            <person name="Inman J."/>
            <person name="Schobel S."/>
            <person name="Galinsky K."/>
            <person name="Amedeo P."/>
            <person name="Strausberg R."/>
        </authorList>
    </citation>
    <scope>NUCLEOTIDE SEQUENCE</scope>
    <source>
        <strain evidence="4">USDA</strain>
    </source>
</reference>
<evidence type="ECO:0000256" key="1">
    <source>
        <dbReference type="ARBA" id="ARBA00005589"/>
    </source>
</evidence>
<dbReference type="AlphaFoldDB" id="E0W143"/>
<dbReference type="eggNOG" id="KOG3162">
    <property type="taxonomic scope" value="Eukaryota"/>
</dbReference>
<protein>
    <recommendedName>
        <fullName evidence="7">28S ribosomal protein S18c, mitochondrial</fullName>
    </recommendedName>
</protein>
<evidence type="ECO:0000313" key="5">
    <source>
        <dbReference type="EnsemblMetazoa" id="PHUM569510-PA"/>
    </source>
</evidence>
<dbReference type="PANTHER" id="PTHR13479:SF40">
    <property type="entry name" value="SMALL RIBOSOMAL SUBUNIT PROTEIN BS18M"/>
    <property type="match status" value="1"/>
</dbReference>
<dbReference type="SUPFAM" id="SSF46911">
    <property type="entry name" value="Ribosomal protein S18"/>
    <property type="match status" value="1"/>
</dbReference>
<dbReference type="FunCoup" id="E0W143">
    <property type="interactions" value="764"/>
</dbReference>
<dbReference type="GeneID" id="8234868"/>
<dbReference type="PANTHER" id="PTHR13479">
    <property type="entry name" value="30S RIBOSOMAL PROTEIN S18"/>
    <property type="match status" value="1"/>
</dbReference>
<sequence length="143" mass="16815">MASFRKLSRFYYLTNSLRCFSSTVQGSATGEVLNNVENKDQNNPVQMKNPYEKEKPKCILCKYNITPDFRNVRLLSQFISRHTGKVYGRHITGLCEHKQKQVEKEIIKARCCWLMFSKIKNPKFFGDPSLYNVNNPLRPHNYF</sequence>
<evidence type="ECO:0008006" key="7">
    <source>
        <dbReference type="Google" id="ProtNLM"/>
    </source>
</evidence>
<dbReference type="STRING" id="121224.E0W143"/>
<keyword evidence="6" id="KW-1185">Reference proteome</keyword>
<dbReference type="OMA" id="PHYKNVR"/>
<gene>
    <name evidence="5" type="primary">8234868</name>
    <name evidence="4" type="ORF">Phum_PHUM569510</name>
</gene>
<evidence type="ECO:0000313" key="4">
    <source>
        <dbReference type="EMBL" id="EEB19349.1"/>
    </source>
</evidence>
<dbReference type="CTD" id="8234868"/>
<dbReference type="Gene3D" id="4.10.640.10">
    <property type="entry name" value="Ribosomal protein S18"/>
    <property type="match status" value="1"/>
</dbReference>